<keyword evidence="3" id="KW-0378">Hydrolase</keyword>
<dbReference type="SUPFAM" id="SSF50630">
    <property type="entry name" value="Acid proteases"/>
    <property type="match status" value="1"/>
</dbReference>
<dbReference type="InterPro" id="IPR021109">
    <property type="entry name" value="Peptidase_aspartic_dom_sf"/>
</dbReference>
<dbReference type="PROSITE" id="PS51767">
    <property type="entry name" value="PEPTIDASE_A1"/>
    <property type="match status" value="1"/>
</dbReference>
<dbReference type="Proteomes" id="UP000815677">
    <property type="component" value="Unassembled WGS sequence"/>
</dbReference>
<dbReference type="GO" id="GO:0008233">
    <property type="term" value="F:peptidase activity"/>
    <property type="evidence" value="ECO:0007669"/>
    <property type="project" value="UniProtKB-KW"/>
</dbReference>
<dbReference type="Gene3D" id="2.40.70.10">
    <property type="entry name" value="Acid Proteases"/>
    <property type="match status" value="2"/>
</dbReference>
<feature type="signal peptide" evidence="5">
    <location>
        <begin position="1"/>
        <end position="29"/>
    </location>
</feature>
<sequence length="437" mass="46702">MHWQSFRGGLVTVALALFALSSDAYPTKARQTSSPRLLTLPIRRVERRSNVPAELRHQQDLNRARRVASRAAGLPGSSNDDIRASRRYNFPANSNNSFMADSNQSSPQFSSPAVVDQGGYTVSLKLGTPPRAFNIIIDSGSSDFWVDSTQCSSFDFNGGSCGNHSFFDPNQSSSLARLNKAFSDGYGSGYAAGEVVNDTLVLAGVTLEDLTFGIAHNISASFARDSRNSGLMGLGGLGLSNLTVPAIPVIMRDRGLVDHAIVSYHLGNTTDIGEITFGGLDTTKFDPSTAVTVNNTGNGFWRIPLEGVSVNGAAVAGIKLNSSNPIAVMDTGTTLLVLPTADAKTLHAQIPGTQEDKGQFTLPCNTTAIVSLRFGGRDFEISSKNLIFEHVRRGSDRCISGIGTQDGESWTIGDTFLKNVYFSTNFDDNTVTLANLV</sequence>
<dbReference type="Pfam" id="PF00026">
    <property type="entry name" value="Asp"/>
    <property type="match status" value="1"/>
</dbReference>
<gene>
    <name evidence="7" type="ORF">MCHLO_03712</name>
</gene>
<dbReference type="PRINTS" id="PR00792">
    <property type="entry name" value="PEPSIN"/>
</dbReference>
<dbReference type="InterPro" id="IPR033121">
    <property type="entry name" value="PEPTIDASE_A1"/>
</dbReference>
<dbReference type="GO" id="GO:0006508">
    <property type="term" value="P:proteolysis"/>
    <property type="evidence" value="ECO:0007669"/>
    <property type="project" value="UniProtKB-KW"/>
</dbReference>
<dbReference type="PROSITE" id="PS00141">
    <property type="entry name" value="ASP_PROTEASE"/>
    <property type="match status" value="1"/>
</dbReference>
<evidence type="ECO:0000256" key="3">
    <source>
        <dbReference type="RuleBase" id="RU000454"/>
    </source>
</evidence>
<accession>A0ABQ0L4U4</accession>
<evidence type="ECO:0000313" key="7">
    <source>
        <dbReference type="EMBL" id="GAT46174.1"/>
    </source>
</evidence>
<name>A0ABQ0L4U4_MYCCL</name>
<comment type="similarity">
    <text evidence="1 3">Belongs to the peptidase A1 family.</text>
</comment>
<evidence type="ECO:0000256" key="4">
    <source>
        <dbReference type="SAM" id="MobiDB-lite"/>
    </source>
</evidence>
<dbReference type="PANTHER" id="PTHR47966">
    <property type="entry name" value="BETA-SITE APP-CLEAVING ENZYME, ISOFORM A-RELATED"/>
    <property type="match status" value="1"/>
</dbReference>
<dbReference type="InterPro" id="IPR034164">
    <property type="entry name" value="Pepsin-like_dom"/>
</dbReference>
<protein>
    <submittedName>
        <fullName evidence="7">Acid protease</fullName>
    </submittedName>
</protein>
<keyword evidence="3 7" id="KW-0645">Protease</keyword>
<feature type="region of interest" description="Disordered" evidence="4">
    <location>
        <begin position="60"/>
        <end position="85"/>
    </location>
</feature>
<dbReference type="EMBL" id="DF842145">
    <property type="protein sequence ID" value="GAT46174.1"/>
    <property type="molecule type" value="Genomic_DNA"/>
</dbReference>
<feature type="domain" description="Peptidase A1" evidence="6">
    <location>
        <begin position="120"/>
        <end position="434"/>
    </location>
</feature>
<keyword evidence="2 3" id="KW-0064">Aspartyl protease</keyword>
<evidence type="ECO:0000259" key="6">
    <source>
        <dbReference type="PROSITE" id="PS51767"/>
    </source>
</evidence>
<feature type="chain" id="PRO_5046730472" evidence="5">
    <location>
        <begin position="30"/>
        <end position="437"/>
    </location>
</feature>
<evidence type="ECO:0000256" key="2">
    <source>
        <dbReference type="ARBA" id="ARBA00022750"/>
    </source>
</evidence>
<keyword evidence="5" id="KW-0732">Signal</keyword>
<dbReference type="InterPro" id="IPR001969">
    <property type="entry name" value="Aspartic_peptidase_AS"/>
</dbReference>
<evidence type="ECO:0000313" key="8">
    <source>
        <dbReference type="Proteomes" id="UP000815677"/>
    </source>
</evidence>
<dbReference type="CDD" id="cd05471">
    <property type="entry name" value="pepsin_like"/>
    <property type="match status" value="1"/>
</dbReference>
<proteinExistence type="inferred from homology"/>
<evidence type="ECO:0000256" key="1">
    <source>
        <dbReference type="ARBA" id="ARBA00007447"/>
    </source>
</evidence>
<evidence type="ECO:0000256" key="5">
    <source>
        <dbReference type="SAM" id="SignalP"/>
    </source>
</evidence>
<reference evidence="7" key="1">
    <citation type="submission" date="2014-09" db="EMBL/GenBank/DDBJ databases">
        <title>Genome sequence of the luminous mushroom Mycena chlorophos for searching fungal bioluminescence genes.</title>
        <authorList>
            <person name="Tanaka Y."/>
            <person name="Kasuga D."/>
            <person name="Oba Y."/>
            <person name="Hase S."/>
            <person name="Sato K."/>
            <person name="Oba Y."/>
            <person name="Sakakibara Y."/>
        </authorList>
    </citation>
    <scope>NUCLEOTIDE SEQUENCE</scope>
</reference>
<keyword evidence="8" id="KW-1185">Reference proteome</keyword>
<dbReference type="PANTHER" id="PTHR47966:SF75">
    <property type="entry name" value="ENDOPEPTIDASE (CTSD), PUTATIVE (AFU_ORTHOLOGUE AFUA_4G07040)-RELATED"/>
    <property type="match status" value="1"/>
</dbReference>
<dbReference type="InterPro" id="IPR001461">
    <property type="entry name" value="Aspartic_peptidase_A1"/>
</dbReference>
<organism evidence="7 8">
    <name type="scientific">Mycena chlorophos</name>
    <name type="common">Agaric fungus</name>
    <name type="synonym">Agaricus chlorophos</name>
    <dbReference type="NCBI Taxonomy" id="658473"/>
    <lineage>
        <taxon>Eukaryota</taxon>
        <taxon>Fungi</taxon>
        <taxon>Dikarya</taxon>
        <taxon>Basidiomycota</taxon>
        <taxon>Agaricomycotina</taxon>
        <taxon>Agaricomycetes</taxon>
        <taxon>Agaricomycetidae</taxon>
        <taxon>Agaricales</taxon>
        <taxon>Marasmiineae</taxon>
        <taxon>Mycenaceae</taxon>
        <taxon>Mycena</taxon>
    </lineage>
</organism>